<dbReference type="GO" id="GO:0016151">
    <property type="term" value="F:nickel cation binding"/>
    <property type="evidence" value="ECO:0007669"/>
    <property type="project" value="UniProtKB-UniRule"/>
</dbReference>
<keyword evidence="5" id="KW-1185">Reference proteome</keyword>
<accession>A0A1G4UGJ6</accession>
<sequence>MFATALPSEPAATIPVERRGQGRLLVEARALDGRTVRGRIEEEGFARVRFPRSGRRGRALEAVMINTGGGLAGGDAAQSCLHAGRDAQLVVTTQAAEKIYRSDGATSHIAVELTAEAGASLHWLPQATIVFDGARVERSIVAEVAPDARLLLVEPVILGRTARGERLSYGRLHDRWRIRRGGRLVYADGLQLDGDIAATLDRRATAGGWAAFATLLLVSPDAESRLEVVRHALGLGESEQDGMARELPDGLDAGASAWDGMLSVRLLARDGAPLETAIRRAIAALGVGEVPRIWHS</sequence>
<comment type="subunit">
    <text evidence="3">UreD, UreF and UreG form a complex that acts as a GTP-hydrolysis-dependent molecular chaperone, activating the urease apoprotein by helping to assemble the nickel containing metallocenter of UreC. The UreE protein probably delivers the nickel.</text>
</comment>
<keyword evidence="3" id="KW-0996">Nickel insertion</keyword>
<reference evidence="5" key="1">
    <citation type="submission" date="2016-10" db="EMBL/GenBank/DDBJ databases">
        <authorList>
            <person name="Varghese N."/>
            <person name="Submissions S."/>
        </authorList>
    </citation>
    <scope>NUCLEOTIDE SEQUENCE [LARGE SCALE GENOMIC DNA]</scope>
    <source>
        <strain evidence="5">CGMCC 1.1761</strain>
    </source>
</reference>
<dbReference type="PANTHER" id="PTHR33643:SF1">
    <property type="entry name" value="UREASE ACCESSORY PROTEIN D"/>
    <property type="match status" value="1"/>
</dbReference>
<dbReference type="Proteomes" id="UP000198889">
    <property type="component" value="Unassembled WGS sequence"/>
</dbReference>
<gene>
    <name evidence="3" type="primary">ureD</name>
    <name evidence="4" type="ORF">SAMN05660859_3906</name>
</gene>
<keyword evidence="3" id="KW-0963">Cytoplasm</keyword>
<dbReference type="HAMAP" id="MF_01384">
    <property type="entry name" value="UreD"/>
    <property type="match status" value="1"/>
</dbReference>
<protein>
    <recommendedName>
        <fullName evidence="3">Urease accessory protein UreD</fullName>
    </recommendedName>
</protein>
<comment type="similarity">
    <text evidence="1 3">Belongs to the UreD family.</text>
</comment>
<name>A0A1G4UGJ6_9HYPH</name>
<evidence type="ECO:0000256" key="1">
    <source>
        <dbReference type="ARBA" id="ARBA00007177"/>
    </source>
</evidence>
<dbReference type="AlphaFoldDB" id="A0A1G4UGJ6"/>
<organism evidence="4 5">
    <name type="scientific">Ancylobacter rudongensis</name>
    <dbReference type="NCBI Taxonomy" id="177413"/>
    <lineage>
        <taxon>Bacteria</taxon>
        <taxon>Pseudomonadati</taxon>
        <taxon>Pseudomonadota</taxon>
        <taxon>Alphaproteobacteria</taxon>
        <taxon>Hyphomicrobiales</taxon>
        <taxon>Xanthobacteraceae</taxon>
        <taxon>Ancylobacter</taxon>
    </lineage>
</organism>
<proteinExistence type="inferred from homology"/>
<evidence type="ECO:0000313" key="5">
    <source>
        <dbReference type="Proteomes" id="UP000198889"/>
    </source>
</evidence>
<dbReference type="EMBL" id="FMTP01000007">
    <property type="protein sequence ID" value="SCW92772.1"/>
    <property type="molecule type" value="Genomic_DNA"/>
</dbReference>
<evidence type="ECO:0000313" key="4">
    <source>
        <dbReference type="EMBL" id="SCW92772.1"/>
    </source>
</evidence>
<dbReference type="InterPro" id="IPR002669">
    <property type="entry name" value="UreD"/>
</dbReference>
<dbReference type="RefSeq" id="WP_091443120.1">
    <property type="nucleotide sequence ID" value="NZ_FMTP01000007.1"/>
</dbReference>
<comment type="subcellular location">
    <subcellularLocation>
        <location evidence="3">Cytoplasm</location>
    </subcellularLocation>
</comment>
<dbReference type="GO" id="GO:0005737">
    <property type="term" value="C:cytoplasm"/>
    <property type="evidence" value="ECO:0007669"/>
    <property type="project" value="UniProtKB-SubCell"/>
</dbReference>
<keyword evidence="2 3" id="KW-0143">Chaperone</keyword>
<evidence type="ECO:0000256" key="3">
    <source>
        <dbReference type="HAMAP-Rule" id="MF_01384"/>
    </source>
</evidence>
<dbReference type="PANTHER" id="PTHR33643">
    <property type="entry name" value="UREASE ACCESSORY PROTEIN D"/>
    <property type="match status" value="1"/>
</dbReference>
<comment type="function">
    <text evidence="3">Required for maturation of urease via the functional incorporation of the urease nickel metallocenter.</text>
</comment>
<evidence type="ECO:0000256" key="2">
    <source>
        <dbReference type="ARBA" id="ARBA00023186"/>
    </source>
</evidence>
<dbReference type="STRING" id="177413.SAMN05660859_3906"/>
<dbReference type="Pfam" id="PF01774">
    <property type="entry name" value="UreD"/>
    <property type="match status" value="1"/>
</dbReference>